<evidence type="ECO:0000256" key="1">
    <source>
        <dbReference type="SAM" id="MobiDB-lite"/>
    </source>
</evidence>
<feature type="region of interest" description="Disordered" evidence="1">
    <location>
        <begin position="419"/>
        <end position="484"/>
    </location>
</feature>
<feature type="compositionally biased region" description="Polar residues" evidence="1">
    <location>
        <begin position="187"/>
        <end position="196"/>
    </location>
</feature>
<feature type="compositionally biased region" description="Acidic residues" evidence="1">
    <location>
        <begin position="157"/>
        <end position="169"/>
    </location>
</feature>
<keyword evidence="4" id="KW-1185">Reference proteome</keyword>
<feature type="compositionally biased region" description="Polar residues" evidence="1">
    <location>
        <begin position="392"/>
        <end position="402"/>
    </location>
</feature>
<feature type="region of interest" description="Disordered" evidence="1">
    <location>
        <begin position="28"/>
        <end position="169"/>
    </location>
</feature>
<feature type="compositionally biased region" description="Polar residues" evidence="1">
    <location>
        <begin position="62"/>
        <end position="73"/>
    </location>
</feature>
<dbReference type="EMBL" id="JAJVCZ030000010">
    <property type="protein sequence ID" value="KAL0255141.1"/>
    <property type="molecule type" value="Genomic_DNA"/>
</dbReference>
<dbReference type="GeneID" id="92013756"/>
<feature type="region of interest" description="Disordered" evidence="1">
    <location>
        <begin position="184"/>
        <end position="223"/>
    </location>
</feature>
<organism evidence="3 4">
    <name type="scientific">Diplodia seriata</name>
    <dbReference type="NCBI Taxonomy" id="420778"/>
    <lineage>
        <taxon>Eukaryota</taxon>
        <taxon>Fungi</taxon>
        <taxon>Dikarya</taxon>
        <taxon>Ascomycota</taxon>
        <taxon>Pezizomycotina</taxon>
        <taxon>Dothideomycetes</taxon>
        <taxon>Dothideomycetes incertae sedis</taxon>
        <taxon>Botryosphaeriales</taxon>
        <taxon>Botryosphaeriaceae</taxon>
        <taxon>Diplodia</taxon>
    </lineage>
</organism>
<feature type="compositionally biased region" description="Basic and acidic residues" evidence="1">
    <location>
        <begin position="90"/>
        <end position="111"/>
    </location>
</feature>
<evidence type="ECO:0000259" key="2">
    <source>
        <dbReference type="Pfam" id="PF24494"/>
    </source>
</evidence>
<evidence type="ECO:0000313" key="3">
    <source>
        <dbReference type="EMBL" id="KAL0255141.1"/>
    </source>
</evidence>
<reference evidence="3 4" key="1">
    <citation type="submission" date="2024-02" db="EMBL/GenBank/DDBJ databases">
        <title>De novo assembly and annotation of 12 fungi associated with fruit tree decline syndrome in Ontario, Canada.</title>
        <authorList>
            <person name="Sulman M."/>
            <person name="Ellouze W."/>
            <person name="Ilyukhin E."/>
        </authorList>
    </citation>
    <scope>NUCLEOTIDE SEQUENCE [LARGE SCALE GENOMIC DNA]</scope>
    <source>
        <strain evidence="3 4">FDS-637</strain>
    </source>
</reference>
<feature type="compositionally biased region" description="Low complexity" evidence="1">
    <location>
        <begin position="428"/>
        <end position="444"/>
    </location>
</feature>
<dbReference type="Pfam" id="PF24494">
    <property type="entry name" value="DUF7587"/>
    <property type="match status" value="1"/>
</dbReference>
<feature type="region of interest" description="Disordered" evidence="1">
    <location>
        <begin position="381"/>
        <end position="402"/>
    </location>
</feature>
<name>A0ABR3C5S7_9PEZI</name>
<accession>A0ABR3C5S7</accession>
<gene>
    <name evidence="3" type="ORF">SLS55_009671</name>
</gene>
<evidence type="ECO:0000313" key="4">
    <source>
        <dbReference type="Proteomes" id="UP001430584"/>
    </source>
</evidence>
<feature type="domain" description="DUF7587" evidence="2">
    <location>
        <begin position="487"/>
        <end position="649"/>
    </location>
</feature>
<protein>
    <recommendedName>
        <fullName evidence="2">DUF7587 domain-containing protein</fullName>
    </recommendedName>
</protein>
<comment type="caution">
    <text evidence="3">The sequence shown here is derived from an EMBL/GenBank/DDBJ whole genome shotgun (WGS) entry which is preliminary data.</text>
</comment>
<feature type="compositionally biased region" description="Polar residues" evidence="1">
    <location>
        <begin position="144"/>
        <end position="153"/>
    </location>
</feature>
<proteinExistence type="predicted"/>
<dbReference type="RefSeq" id="XP_066629012.1">
    <property type="nucleotide sequence ID" value="XM_066781066.1"/>
</dbReference>
<dbReference type="Proteomes" id="UP001430584">
    <property type="component" value="Unassembled WGS sequence"/>
</dbReference>
<sequence>MPSFTKADGGNSARWVESSLNINATFRRISFFQPSNSPTEAPRTPDRPLASVEQEVKDESPIPTTSHPVTRNTPEGGEVDLVPYSSQPEVKNEKPTSSPVKKEDDEAENRPSEAPQDPTNQARMANGIIQLEQFANGQDPPSIVASSEQQLYPNATELEDEPPSSDEEDLASLLAKFAVKRGAPASGSFSATTTPQSRKRKLGNDLYSTPEHPPPSTSSTYTREKLTPASMANFYREHAGQLPKRRKHASPHEWTFEEREALCLICTFYEVEAASEDITKVMNEYFQVPPGASFRPAQLNSQWTTWRYIFRNRPVYNPDIEWLGQRAGYEAAALRAGVELRPRAVHLKQKRLSSKFTKMTERIATHDTWFLGQLLRARDALDRSRQAPPESPNDSPLASRSSIGDDNILLQLAEAAKSECSSVSNGTSSPPNSSQESPSSVVSAKDSDGEDSSSSSDPPTPYRPAQTSLSYAPASPPPSTKRAAANPPALLYRVYHDASGGLNSPTGFRAGLFSIPGQSLAPAPPTDYHGAILPVFVSWHCWHHTLSSPFISCTDSLIMALHKARRAEADGLHPHVAVIDAARAASATNNDDNNNSDNNTNALFPARPLVAAARARGLVPGMRYRGHREILAWGAISQSAIIADIPLTTLRAADLGVADLLALDDIDPGAGSQIASIRRALLRQEVVLDAGAGHVVGRLAALFGLGGKALMALKKGGMGMGMVEQFVYDVFQGWVLGADGVGEMAGVFLRGLRDAEGGGAGGALVVLDDEEEGRVKEAFVRGVERAQQDLKRERRGGR</sequence>
<dbReference type="InterPro" id="IPR056009">
    <property type="entry name" value="DUF7587"/>
</dbReference>